<dbReference type="InterPro" id="IPR024478">
    <property type="entry name" value="HlyB_4HB_MCP"/>
</dbReference>
<comment type="similarity">
    <text evidence="5">Belongs to the methyl-accepting chemotaxis (MCP) protein family.</text>
</comment>
<dbReference type="AlphaFoldDB" id="W7L2W5"/>
<feature type="transmembrane region" description="Helical" evidence="7">
    <location>
        <begin position="187"/>
        <end position="208"/>
    </location>
</feature>
<dbReference type="Pfam" id="PF12729">
    <property type="entry name" value="4HB_MCP_1"/>
    <property type="match status" value="1"/>
</dbReference>
<dbReference type="PANTHER" id="PTHR32089">
    <property type="entry name" value="METHYL-ACCEPTING CHEMOTAXIS PROTEIN MCPB"/>
    <property type="match status" value="1"/>
</dbReference>
<dbReference type="Proteomes" id="UP000019270">
    <property type="component" value="Unassembled WGS sequence"/>
</dbReference>
<reference evidence="11" key="1">
    <citation type="submission" date="2013-03" db="EMBL/GenBank/DDBJ databases">
        <title>Draft genome sequence of Bacillus firmus DS1.</title>
        <authorList>
            <person name="Peng D."/>
            <person name="Zhu L."/>
            <person name="Sun M."/>
        </authorList>
    </citation>
    <scope>NUCLEOTIDE SEQUENCE [LARGE SCALE GENOMIC DNA]</scope>
    <source>
        <strain evidence="11">DS1</strain>
    </source>
</reference>
<dbReference type="Gene3D" id="6.10.340.10">
    <property type="match status" value="1"/>
</dbReference>
<feature type="transmembrane region" description="Helical" evidence="7">
    <location>
        <begin position="12"/>
        <end position="32"/>
    </location>
</feature>
<dbReference type="SMART" id="SM00304">
    <property type="entry name" value="HAMP"/>
    <property type="match status" value="2"/>
</dbReference>
<organism evidence="10 11">
    <name type="scientific">Cytobacillus firmus DS1</name>
    <dbReference type="NCBI Taxonomy" id="1307436"/>
    <lineage>
        <taxon>Bacteria</taxon>
        <taxon>Bacillati</taxon>
        <taxon>Bacillota</taxon>
        <taxon>Bacilli</taxon>
        <taxon>Bacillales</taxon>
        <taxon>Bacillaceae</taxon>
        <taxon>Cytobacillus</taxon>
    </lineage>
</organism>
<reference evidence="10 11" key="2">
    <citation type="journal article" date="2016" name="Sci. Rep.">
        <title>A novel serine protease, Sep1, from Bacillus firmus DS-1 has nematicidal activity and degrades multiple intestinal-associated nematode proteins.</title>
        <authorList>
            <person name="Geng C."/>
            <person name="Nie X."/>
            <person name="Tang Z."/>
            <person name="Zhang Y."/>
            <person name="Lin J."/>
            <person name="Sun M."/>
            <person name="Peng D."/>
        </authorList>
    </citation>
    <scope>NUCLEOTIDE SEQUENCE [LARGE SCALE GENOMIC DNA]</scope>
    <source>
        <strain evidence="10 11">DS1</strain>
    </source>
</reference>
<keyword evidence="2" id="KW-1003">Cell membrane</keyword>
<dbReference type="Pfam" id="PF00672">
    <property type="entry name" value="HAMP"/>
    <property type="match status" value="1"/>
</dbReference>
<dbReference type="PROSITE" id="PS50885">
    <property type="entry name" value="HAMP"/>
    <property type="match status" value="1"/>
</dbReference>
<evidence type="ECO:0000256" key="2">
    <source>
        <dbReference type="ARBA" id="ARBA00022475"/>
    </source>
</evidence>
<evidence type="ECO:0000256" key="4">
    <source>
        <dbReference type="ARBA" id="ARBA00023224"/>
    </source>
</evidence>
<evidence type="ECO:0000256" key="1">
    <source>
        <dbReference type="ARBA" id="ARBA00004236"/>
    </source>
</evidence>
<evidence type="ECO:0000259" key="9">
    <source>
        <dbReference type="PROSITE" id="PS50885"/>
    </source>
</evidence>
<evidence type="ECO:0000256" key="3">
    <source>
        <dbReference type="ARBA" id="ARBA00023136"/>
    </source>
</evidence>
<keyword evidence="7" id="KW-0812">Transmembrane</keyword>
<evidence type="ECO:0000256" key="7">
    <source>
        <dbReference type="SAM" id="Phobius"/>
    </source>
</evidence>
<dbReference type="GO" id="GO:0004888">
    <property type="term" value="F:transmembrane signaling receptor activity"/>
    <property type="evidence" value="ECO:0007669"/>
    <property type="project" value="InterPro"/>
</dbReference>
<dbReference type="PANTHER" id="PTHR32089:SF112">
    <property type="entry name" value="LYSOZYME-LIKE PROTEIN-RELATED"/>
    <property type="match status" value="1"/>
</dbReference>
<evidence type="ECO:0000259" key="8">
    <source>
        <dbReference type="PROSITE" id="PS50111"/>
    </source>
</evidence>
<dbReference type="InterPro" id="IPR004089">
    <property type="entry name" value="MCPsignal_dom"/>
</dbReference>
<dbReference type="PRINTS" id="PR00260">
    <property type="entry name" value="CHEMTRNSDUCR"/>
</dbReference>
<gene>
    <name evidence="10" type="ORF">PBF_16219</name>
</gene>
<dbReference type="EMBL" id="APVL01000012">
    <property type="protein sequence ID" value="EWG09941.1"/>
    <property type="molecule type" value="Genomic_DNA"/>
</dbReference>
<comment type="caution">
    <text evidence="10">The sequence shown here is derived from an EMBL/GenBank/DDBJ whole genome shotgun (WGS) entry which is preliminary data.</text>
</comment>
<dbReference type="CDD" id="cd11386">
    <property type="entry name" value="MCP_signal"/>
    <property type="match status" value="1"/>
</dbReference>
<protein>
    <submittedName>
        <fullName evidence="10">Methyl-accepting chemotaxis protein TlpA</fullName>
    </submittedName>
</protein>
<feature type="domain" description="HAMP" evidence="9">
    <location>
        <begin position="209"/>
        <end position="261"/>
    </location>
</feature>
<dbReference type="SMART" id="SM00283">
    <property type="entry name" value="MA"/>
    <property type="match status" value="1"/>
</dbReference>
<dbReference type="PATRIC" id="fig|1307436.3.peg.3480"/>
<dbReference type="InterPro" id="IPR003660">
    <property type="entry name" value="HAMP_dom"/>
</dbReference>
<dbReference type="OrthoDB" id="358716at2"/>
<name>W7L2W5_CYTFI</name>
<dbReference type="Gene3D" id="1.10.287.950">
    <property type="entry name" value="Methyl-accepting chemotaxis protein"/>
    <property type="match status" value="1"/>
</dbReference>
<dbReference type="GO" id="GO:0006935">
    <property type="term" value="P:chemotaxis"/>
    <property type="evidence" value="ECO:0007669"/>
    <property type="project" value="InterPro"/>
</dbReference>
<keyword evidence="7" id="KW-1133">Transmembrane helix</keyword>
<evidence type="ECO:0000256" key="6">
    <source>
        <dbReference type="PROSITE-ProRule" id="PRU00284"/>
    </source>
</evidence>
<evidence type="ECO:0000313" key="11">
    <source>
        <dbReference type="Proteomes" id="UP000019270"/>
    </source>
</evidence>
<dbReference type="CDD" id="cd06225">
    <property type="entry name" value="HAMP"/>
    <property type="match status" value="1"/>
</dbReference>
<evidence type="ECO:0000256" key="5">
    <source>
        <dbReference type="ARBA" id="ARBA00029447"/>
    </source>
</evidence>
<dbReference type="SUPFAM" id="SSF58104">
    <property type="entry name" value="Methyl-accepting chemotaxis protein (MCP) signaling domain"/>
    <property type="match status" value="1"/>
</dbReference>
<evidence type="ECO:0000313" key="10">
    <source>
        <dbReference type="EMBL" id="EWG09941.1"/>
    </source>
</evidence>
<dbReference type="InterPro" id="IPR004090">
    <property type="entry name" value="Chemotax_Me-accpt_rcpt"/>
</dbReference>
<proteinExistence type="inferred from homology"/>
<dbReference type="eggNOG" id="COG0840">
    <property type="taxonomic scope" value="Bacteria"/>
</dbReference>
<dbReference type="Pfam" id="PF00015">
    <property type="entry name" value="MCPsignal"/>
    <property type="match status" value="1"/>
</dbReference>
<keyword evidence="3 7" id="KW-0472">Membrane</keyword>
<sequence>MKNIRIGNKLLMLIFVSLLFIIGVGLTGFLYMERMAENTELMYEERLIPIKQMETVQINNRKIDTYIMEMMVTNDPERTKKLVENIETNQADNNNIIEEYGKNRSDYVMGKLKNYEELIEQYSAALKKTEELAISNKNEEAYAMFTNSVKPLRSEIGAIVDELTAYNDQRAQELNETNSKSFQTASFMMLGLLGLAILICGLTGFIIYKLIVPKVKNLQELMKTAEEGDLRAEFSYSSKDEIGQLGASFNSMMKGLRSVIAHIQESSELLASSSEEMTASATHTSKAAEHIVASIQEVSSGAEDQLVSVEKMTQVIEEMTAAIQQVASGAQEASSISILAATNANDGSVTVKEAVLQMHSINSIAEELVHSANKLGRRSDEIGSIIEVITAIASQTNLLSLNAAIEAARAGEQGRGFAVVAGEVGKLADQSASSAKQIEELIKTIQEETRMMITSMDAVKKEVLKGIDMVSTAGQSFESIQNSTENASNQIHEVSIAAQQISAGTDQMVQSSNVIEEATKSAASGTHDISAATQEQLATMEEMSATAASLSDMADELQLMIKKFKI</sequence>
<keyword evidence="4 6" id="KW-0807">Transducer</keyword>
<dbReference type="RefSeq" id="WP_035330961.1">
    <property type="nucleotide sequence ID" value="NZ_APVL01000012.1"/>
</dbReference>
<accession>W7L2W5</accession>
<dbReference type="GO" id="GO:0005886">
    <property type="term" value="C:plasma membrane"/>
    <property type="evidence" value="ECO:0007669"/>
    <property type="project" value="UniProtKB-SubCell"/>
</dbReference>
<comment type="subcellular location">
    <subcellularLocation>
        <location evidence="1">Cell membrane</location>
    </subcellularLocation>
</comment>
<dbReference type="GO" id="GO:0007165">
    <property type="term" value="P:signal transduction"/>
    <property type="evidence" value="ECO:0007669"/>
    <property type="project" value="UniProtKB-KW"/>
</dbReference>
<dbReference type="PROSITE" id="PS50111">
    <property type="entry name" value="CHEMOTAXIS_TRANSDUC_2"/>
    <property type="match status" value="1"/>
</dbReference>
<feature type="domain" description="Methyl-accepting transducer" evidence="8">
    <location>
        <begin position="280"/>
        <end position="516"/>
    </location>
</feature>